<dbReference type="Proteomes" id="UP000249818">
    <property type="component" value="Chromosome BARAN1"/>
</dbReference>
<protein>
    <recommendedName>
        <fullName evidence="1">N-acetyltransferase domain-containing protein</fullName>
    </recommendedName>
</protein>
<dbReference type="GO" id="GO:0016747">
    <property type="term" value="F:acyltransferase activity, transferring groups other than amino-acyl groups"/>
    <property type="evidence" value="ECO:0007669"/>
    <property type="project" value="InterPro"/>
</dbReference>
<proteinExistence type="predicted"/>
<dbReference type="Pfam" id="PF13302">
    <property type="entry name" value="Acetyltransf_3"/>
    <property type="match status" value="1"/>
</dbReference>
<dbReference type="Gene3D" id="3.40.630.30">
    <property type="match status" value="1"/>
</dbReference>
<dbReference type="EMBL" id="LS483254">
    <property type="protein sequence ID" value="SQD92566.1"/>
    <property type="molecule type" value="Genomic_DNA"/>
</dbReference>
<evidence type="ECO:0000313" key="2">
    <source>
        <dbReference type="EMBL" id="SQD92566.1"/>
    </source>
</evidence>
<name>A0A2X3KYH4_9BACT</name>
<organism evidence="2 3">
    <name type="scientific">Candidatus Bipolaricaulis anaerobius</name>
    <dbReference type="NCBI Taxonomy" id="2026885"/>
    <lineage>
        <taxon>Bacteria</taxon>
        <taxon>Candidatus Bipolaricaulota</taxon>
        <taxon>Candidatus Bipolaricaulia</taxon>
        <taxon>Candidatus Bipolaricaulales</taxon>
        <taxon>Candidatus Bipolaricaulaceae</taxon>
        <taxon>Candidatus Bipolaricaulis</taxon>
    </lineage>
</organism>
<dbReference type="InterPro" id="IPR051531">
    <property type="entry name" value="N-acetyltransferase"/>
</dbReference>
<evidence type="ECO:0000313" key="3">
    <source>
        <dbReference type="Proteomes" id="UP000249818"/>
    </source>
</evidence>
<evidence type="ECO:0000259" key="1">
    <source>
        <dbReference type="PROSITE" id="PS51186"/>
    </source>
</evidence>
<accession>A0A2X3KYH4</accession>
<dbReference type="PANTHER" id="PTHR43792:SF13">
    <property type="entry name" value="ACETYLTRANSFERASE"/>
    <property type="match status" value="1"/>
</dbReference>
<dbReference type="CDD" id="cd04301">
    <property type="entry name" value="NAT_SF"/>
    <property type="match status" value="1"/>
</dbReference>
<sequence length="179" mass="18466">MGATSGVSGYGGGVILTTRRLTLVACPVEVAQALLGEGAERILGAAVPSGWPSPELTGILPLYLQELLHDPSALGWGIWIPIDRGANAVVGDAGFKGRPAPDGTVEIGYGTAPAFRGRGYATEAVQALIGWAFTQPAVGQVVAECVPENAASIRVLAKAGFRCTSAQAGSLRWARSRRI</sequence>
<dbReference type="InterPro" id="IPR000182">
    <property type="entry name" value="GNAT_dom"/>
</dbReference>
<dbReference type="SUPFAM" id="SSF55729">
    <property type="entry name" value="Acyl-CoA N-acyltransferases (Nat)"/>
    <property type="match status" value="1"/>
</dbReference>
<dbReference type="KEGG" id="bana:BARAN1_0542"/>
<feature type="domain" description="N-acetyltransferase" evidence="1">
    <location>
        <begin position="28"/>
        <end position="179"/>
    </location>
</feature>
<reference evidence="3" key="1">
    <citation type="submission" date="2018-05" db="EMBL/GenBank/DDBJ databases">
        <authorList>
            <person name="Hao L."/>
        </authorList>
    </citation>
    <scope>NUCLEOTIDE SEQUENCE [LARGE SCALE GENOMIC DNA]</scope>
</reference>
<dbReference type="InterPro" id="IPR016181">
    <property type="entry name" value="Acyl_CoA_acyltransferase"/>
</dbReference>
<dbReference type="AlphaFoldDB" id="A0A2X3KYH4"/>
<dbReference type="PROSITE" id="PS51186">
    <property type="entry name" value="GNAT"/>
    <property type="match status" value="1"/>
</dbReference>
<gene>
    <name evidence="2" type="ORF">BARAN1_0542</name>
</gene>
<keyword evidence="3" id="KW-1185">Reference proteome</keyword>
<dbReference type="PANTHER" id="PTHR43792">
    <property type="entry name" value="GNAT FAMILY, PUTATIVE (AFU_ORTHOLOGUE AFUA_3G00765)-RELATED-RELATED"/>
    <property type="match status" value="1"/>
</dbReference>